<evidence type="ECO:0000313" key="2">
    <source>
        <dbReference type="Proteomes" id="UP000041770"/>
    </source>
</evidence>
<evidence type="ECO:0000313" key="1">
    <source>
        <dbReference type="EMBL" id="CSC41140.1"/>
    </source>
</evidence>
<organism evidence="1 2">
    <name type="scientific">Vibrio cholerae</name>
    <dbReference type="NCBI Taxonomy" id="666"/>
    <lineage>
        <taxon>Bacteria</taxon>
        <taxon>Pseudomonadati</taxon>
        <taxon>Pseudomonadota</taxon>
        <taxon>Gammaproteobacteria</taxon>
        <taxon>Vibrionales</taxon>
        <taxon>Vibrionaceae</taxon>
        <taxon>Vibrio</taxon>
    </lineage>
</organism>
<dbReference type="AlphaFoldDB" id="A0A656AIA7"/>
<sequence length="60" mass="6603">MPLIPKMPKSKRNWEIKSNVASPVTPPSLLRTSPPAKMMLKSGLLISIVATFKLLVTTRS</sequence>
<protein>
    <submittedName>
        <fullName evidence="1">Uncharacterized protein</fullName>
    </submittedName>
</protein>
<dbReference type="Proteomes" id="UP000041770">
    <property type="component" value="Unassembled WGS sequence"/>
</dbReference>
<name>A0A656AIA7_VIBCL</name>
<proteinExistence type="predicted"/>
<accession>A0A656AIA7</accession>
<reference evidence="1 2" key="1">
    <citation type="submission" date="2015-07" db="EMBL/GenBank/DDBJ databases">
        <authorList>
            <consortium name="Pathogen Informatics"/>
        </authorList>
    </citation>
    <scope>NUCLEOTIDE SEQUENCE [LARGE SCALE GENOMIC DNA]</scope>
    <source>
        <strain evidence="1 2">A316</strain>
    </source>
</reference>
<dbReference type="EMBL" id="CWQY01000006">
    <property type="protein sequence ID" value="CSC41140.1"/>
    <property type="molecule type" value="Genomic_DNA"/>
</dbReference>
<gene>
    <name evidence="1" type="ORF">ERS013200_01359</name>
</gene>